<dbReference type="RefSeq" id="WP_004098926.1">
    <property type="nucleotide sequence ID" value="NZ_AFGF01000234.1"/>
</dbReference>
<gene>
    <name evidence="1" type="ORF">ALO_18937</name>
</gene>
<dbReference type="InterPro" id="IPR045527">
    <property type="entry name" value="DUF6470"/>
</dbReference>
<evidence type="ECO:0000313" key="2">
    <source>
        <dbReference type="Proteomes" id="UP000003240"/>
    </source>
</evidence>
<evidence type="ECO:0000313" key="1">
    <source>
        <dbReference type="EMBL" id="EGO62280.1"/>
    </source>
</evidence>
<dbReference type="EMBL" id="AFGF01000234">
    <property type="protein sequence ID" value="EGO62280.1"/>
    <property type="molecule type" value="Genomic_DNA"/>
</dbReference>
<name>F7NNU6_9FIRM</name>
<dbReference type="AlphaFoldDB" id="F7NNU6"/>
<organism evidence="1 2">
    <name type="scientific">Acetonema longum DSM 6540</name>
    <dbReference type="NCBI Taxonomy" id="1009370"/>
    <lineage>
        <taxon>Bacteria</taxon>
        <taxon>Bacillati</taxon>
        <taxon>Bacillota</taxon>
        <taxon>Negativicutes</taxon>
        <taxon>Acetonemataceae</taxon>
        <taxon>Acetonema</taxon>
    </lineage>
</organism>
<dbReference type="OrthoDB" id="1680451at2"/>
<comment type="caution">
    <text evidence="1">The sequence shown here is derived from an EMBL/GenBank/DDBJ whole genome shotgun (WGS) entry which is preliminary data.</text>
</comment>
<protein>
    <submittedName>
        <fullName evidence="1">Uncharacterized protein</fullName>
    </submittedName>
</protein>
<accession>F7NNU6</accession>
<reference evidence="1 2" key="1">
    <citation type="journal article" date="2011" name="EMBO J.">
        <title>Structural diversity of bacterial flagellar motors.</title>
        <authorList>
            <person name="Chen S."/>
            <person name="Beeby M."/>
            <person name="Murphy G.E."/>
            <person name="Leadbetter J.R."/>
            <person name="Hendrixson D.R."/>
            <person name="Briegel A."/>
            <person name="Li Z."/>
            <person name="Shi J."/>
            <person name="Tocheva E.I."/>
            <person name="Muller A."/>
            <person name="Dobro M.J."/>
            <person name="Jensen G.J."/>
        </authorList>
    </citation>
    <scope>NUCLEOTIDE SEQUENCE [LARGE SCALE GENOMIC DNA]</scope>
    <source>
        <strain evidence="1 2">DSM 6540</strain>
    </source>
</reference>
<dbReference type="STRING" id="1009370.ALO_18937"/>
<dbReference type="Proteomes" id="UP000003240">
    <property type="component" value="Unassembled WGS sequence"/>
</dbReference>
<dbReference type="Pfam" id="PF20074">
    <property type="entry name" value="DUF6470"/>
    <property type="match status" value="1"/>
</dbReference>
<sequence>MLRIRIETQQGQLQMQIKEPAIDLSVRRAEIQLDPENSQLQMRSTEGQLDIDQSQCWYAHGIKTAGQFTEDIARASQQKALAAIAEISSDGERMSHIENKQNMIAQLAKEALDSPQKQLTLRAKPRPKMDYRPGKLAISFTKPSVNARFLPGDVALTLNRGDVRGEVNPRPDVRIWTVESKGSLDIQT</sequence>
<dbReference type="eggNOG" id="ENOG5032TRS">
    <property type="taxonomic scope" value="Bacteria"/>
</dbReference>
<proteinExistence type="predicted"/>
<keyword evidence="2" id="KW-1185">Reference proteome</keyword>